<dbReference type="Proteomes" id="UP001324115">
    <property type="component" value="Unassembled WGS sequence"/>
</dbReference>
<keyword evidence="3" id="KW-1185">Reference proteome</keyword>
<dbReference type="PANTHER" id="PTHR31293:SF12">
    <property type="entry name" value="RNI-LIKE SUPERFAMILY PROTEIN"/>
    <property type="match status" value="1"/>
</dbReference>
<dbReference type="Gene3D" id="1.20.1280.50">
    <property type="match status" value="1"/>
</dbReference>
<reference evidence="2 3" key="1">
    <citation type="journal article" date="2023" name="G3 (Bethesda)">
        <title>A haplotype-resolved chromosome-scale genome for Quercus rubra L. provides insights into the genetics of adaptive traits for red oak species.</title>
        <authorList>
            <person name="Kapoor B."/>
            <person name="Jenkins J."/>
            <person name="Schmutz J."/>
            <person name="Zhebentyayeva T."/>
            <person name="Kuelheim C."/>
            <person name="Coggeshall M."/>
            <person name="Heim C."/>
            <person name="Lasky J.R."/>
            <person name="Leites L."/>
            <person name="Islam-Faridi N."/>
            <person name="Romero-Severson J."/>
            <person name="DeLeo V.L."/>
            <person name="Lucas S.M."/>
            <person name="Lazic D."/>
            <person name="Gailing O."/>
            <person name="Carlson J."/>
            <person name="Staton M."/>
        </authorList>
    </citation>
    <scope>NUCLEOTIDE SEQUENCE [LARGE SCALE GENOMIC DNA]</scope>
    <source>
        <strain evidence="2">Pseudo-F2</strain>
    </source>
</reference>
<dbReference type="PROSITE" id="PS50181">
    <property type="entry name" value="FBOX"/>
    <property type="match status" value="1"/>
</dbReference>
<dbReference type="InterPro" id="IPR001810">
    <property type="entry name" value="F-box_dom"/>
</dbReference>
<dbReference type="EMBL" id="JAXUIC010000008">
    <property type="protein sequence ID" value="KAK4576239.1"/>
    <property type="molecule type" value="Genomic_DNA"/>
</dbReference>
<dbReference type="Pfam" id="PF24758">
    <property type="entry name" value="LRR_At5g56370"/>
    <property type="match status" value="1"/>
</dbReference>
<comment type="caution">
    <text evidence="2">The sequence shown here is derived from an EMBL/GenBank/DDBJ whole genome shotgun (WGS) entry which is preliminary data.</text>
</comment>
<dbReference type="PANTHER" id="PTHR31293">
    <property type="entry name" value="RNI-LIKE SUPERFAMILY PROTEIN"/>
    <property type="match status" value="1"/>
</dbReference>
<evidence type="ECO:0000313" key="3">
    <source>
        <dbReference type="Proteomes" id="UP001324115"/>
    </source>
</evidence>
<sequence>MEPNSKRQRISYSVKSNRQIKYQGGVSSRRLNILKGVIVREKEDRISNLPCKVLCHILSFLPTKHAVATSVLSTKWKNIWALVPILDFEDSLLLHEENLLNKPVGDLRKLDLCVPTVHGALFRSESLVYLKLGTNFVLNVPASVLLPSLKTLHLNSIEFSDDASTHKLISSCPVLEQLFIEECGMKNIRCFNISAHALKCLAMECAILDNEYATEFCGYKIVIDAPKLEYLRLYDYVAEGYHFKNLKSLIEAQVHVDLSTRRIEQRNRAYYGQKVLELIKGIHNVKVLHLTGDSMEALMLSGSNLPTLHNVSHLEINANKLVGSVFLPDLLKSVPNIQALDIGEFLSKFLLNRIRSVPNVALALREFLLNQIKSVINIRALDFGEGLGSKWGVAEYKGSISTISHNIFKKAIVQEAEDRVYHREKEEKDGINRLPYKVLCHILSFLPTKYAVGTSILSTTWKNLWSSVPNLDFDDELLFHGRRPGNKSTQDLRNYTMHHAYTGFV</sequence>
<dbReference type="SMART" id="SM00256">
    <property type="entry name" value="FBOX"/>
    <property type="match status" value="2"/>
</dbReference>
<dbReference type="InterPro" id="IPR032675">
    <property type="entry name" value="LRR_dom_sf"/>
</dbReference>
<dbReference type="InterPro" id="IPR053781">
    <property type="entry name" value="F-box_AtFBL13-like"/>
</dbReference>
<gene>
    <name evidence="2" type="ORF">RGQ29_026975</name>
</gene>
<dbReference type="InterPro" id="IPR036047">
    <property type="entry name" value="F-box-like_dom_sf"/>
</dbReference>
<accession>A0AAN7EN65</accession>
<feature type="domain" description="F-box" evidence="1">
    <location>
        <begin position="43"/>
        <end position="79"/>
    </location>
</feature>
<dbReference type="CDD" id="cd22160">
    <property type="entry name" value="F-box_AtFBL13-like"/>
    <property type="match status" value="2"/>
</dbReference>
<dbReference type="InterPro" id="IPR055411">
    <property type="entry name" value="LRR_FXL15/At3g58940/PEG3-like"/>
</dbReference>
<proteinExistence type="predicted"/>
<dbReference type="AlphaFoldDB" id="A0AAN7EN65"/>
<evidence type="ECO:0000259" key="1">
    <source>
        <dbReference type="PROSITE" id="PS50181"/>
    </source>
</evidence>
<dbReference type="SUPFAM" id="SSF52058">
    <property type="entry name" value="L domain-like"/>
    <property type="match status" value="1"/>
</dbReference>
<dbReference type="SUPFAM" id="SSF81383">
    <property type="entry name" value="F-box domain"/>
    <property type="match status" value="2"/>
</dbReference>
<dbReference type="InterPro" id="IPR055294">
    <property type="entry name" value="FBL60-like"/>
</dbReference>
<dbReference type="Pfam" id="PF00646">
    <property type="entry name" value="F-box"/>
    <property type="match status" value="2"/>
</dbReference>
<dbReference type="Gene3D" id="3.80.10.10">
    <property type="entry name" value="Ribonuclease Inhibitor"/>
    <property type="match status" value="1"/>
</dbReference>
<evidence type="ECO:0000313" key="2">
    <source>
        <dbReference type="EMBL" id="KAK4576239.1"/>
    </source>
</evidence>
<protein>
    <recommendedName>
        <fullName evidence="1">F-box domain-containing protein</fullName>
    </recommendedName>
</protein>
<name>A0AAN7EN65_QUERU</name>
<organism evidence="2 3">
    <name type="scientific">Quercus rubra</name>
    <name type="common">Northern red oak</name>
    <name type="synonym">Quercus borealis</name>
    <dbReference type="NCBI Taxonomy" id="3512"/>
    <lineage>
        <taxon>Eukaryota</taxon>
        <taxon>Viridiplantae</taxon>
        <taxon>Streptophyta</taxon>
        <taxon>Embryophyta</taxon>
        <taxon>Tracheophyta</taxon>
        <taxon>Spermatophyta</taxon>
        <taxon>Magnoliopsida</taxon>
        <taxon>eudicotyledons</taxon>
        <taxon>Gunneridae</taxon>
        <taxon>Pentapetalae</taxon>
        <taxon>rosids</taxon>
        <taxon>fabids</taxon>
        <taxon>Fagales</taxon>
        <taxon>Fagaceae</taxon>
        <taxon>Quercus</taxon>
    </lineage>
</organism>